<evidence type="ECO:0000256" key="1">
    <source>
        <dbReference type="SAM" id="MobiDB-lite"/>
    </source>
</evidence>
<dbReference type="RefSeq" id="WP_168798110.1">
    <property type="nucleotide sequence ID" value="NZ_JBHSNS010000011.1"/>
</dbReference>
<feature type="region of interest" description="Disordered" evidence="1">
    <location>
        <begin position="1"/>
        <end position="23"/>
    </location>
</feature>
<name>A0ABW0ZIV5_9ACTN</name>
<reference evidence="3" key="1">
    <citation type="journal article" date="2019" name="Int. J. Syst. Evol. Microbiol.">
        <title>The Global Catalogue of Microorganisms (GCM) 10K type strain sequencing project: providing services to taxonomists for standard genome sequencing and annotation.</title>
        <authorList>
            <consortium name="The Broad Institute Genomics Platform"/>
            <consortium name="The Broad Institute Genome Sequencing Center for Infectious Disease"/>
            <person name="Wu L."/>
            <person name="Ma J."/>
        </authorList>
    </citation>
    <scope>NUCLEOTIDE SEQUENCE [LARGE SCALE GENOMIC DNA]</scope>
    <source>
        <strain evidence="3">YIM 94188</strain>
    </source>
</reference>
<gene>
    <name evidence="2" type="ORF">ACFPQB_18615</name>
</gene>
<dbReference type="EMBL" id="JBHSNS010000011">
    <property type="protein sequence ID" value="MFC5730941.1"/>
    <property type="molecule type" value="Genomic_DNA"/>
</dbReference>
<dbReference type="Proteomes" id="UP001596072">
    <property type="component" value="Unassembled WGS sequence"/>
</dbReference>
<sequence length="58" mass="6277">MNTTPNSATHAAAAARTKERVGDGNSVTVEQFATMSYDERAELFTVNPDAYRNLAADK</sequence>
<evidence type="ECO:0000313" key="2">
    <source>
        <dbReference type="EMBL" id="MFC5730941.1"/>
    </source>
</evidence>
<accession>A0ABW0ZIV5</accession>
<comment type="caution">
    <text evidence="2">The sequence shown here is derived from an EMBL/GenBank/DDBJ whole genome shotgun (WGS) entry which is preliminary data.</text>
</comment>
<protein>
    <submittedName>
        <fullName evidence="2">Uncharacterized protein</fullName>
    </submittedName>
</protein>
<evidence type="ECO:0000313" key="3">
    <source>
        <dbReference type="Proteomes" id="UP001596072"/>
    </source>
</evidence>
<organism evidence="2 3">
    <name type="scientific">Nocardioides vastitatis</name>
    <dbReference type="NCBI Taxonomy" id="2568655"/>
    <lineage>
        <taxon>Bacteria</taxon>
        <taxon>Bacillati</taxon>
        <taxon>Actinomycetota</taxon>
        <taxon>Actinomycetes</taxon>
        <taxon>Propionibacteriales</taxon>
        <taxon>Nocardioidaceae</taxon>
        <taxon>Nocardioides</taxon>
    </lineage>
</organism>
<keyword evidence="3" id="KW-1185">Reference proteome</keyword>
<proteinExistence type="predicted"/>